<dbReference type="RefSeq" id="WP_188538397.1">
    <property type="nucleotide sequence ID" value="NZ_BMFT01000001.1"/>
</dbReference>
<dbReference type="Pfam" id="PF12867">
    <property type="entry name" value="DinB_2"/>
    <property type="match status" value="1"/>
</dbReference>
<proteinExistence type="predicted"/>
<accession>A0ABQ1YF82</accession>
<dbReference type="Gene3D" id="1.20.120.450">
    <property type="entry name" value="dinb family like domain"/>
    <property type="match status" value="1"/>
</dbReference>
<dbReference type="InterPro" id="IPR024775">
    <property type="entry name" value="DinB-like"/>
</dbReference>
<evidence type="ECO:0000313" key="2">
    <source>
        <dbReference type="EMBL" id="GGH22440.1"/>
    </source>
</evidence>
<evidence type="ECO:0000259" key="1">
    <source>
        <dbReference type="Pfam" id="PF12867"/>
    </source>
</evidence>
<dbReference type="EMBL" id="BMFT01000001">
    <property type="protein sequence ID" value="GGH22440.1"/>
    <property type="molecule type" value="Genomic_DNA"/>
</dbReference>
<organism evidence="2 3">
    <name type="scientific">Paenibacillus segetis</name>
    <dbReference type="NCBI Taxonomy" id="1325360"/>
    <lineage>
        <taxon>Bacteria</taxon>
        <taxon>Bacillati</taxon>
        <taxon>Bacillota</taxon>
        <taxon>Bacilli</taxon>
        <taxon>Bacillales</taxon>
        <taxon>Paenibacillaceae</taxon>
        <taxon>Paenibacillus</taxon>
    </lineage>
</organism>
<protein>
    <recommendedName>
        <fullName evidence="1">DinB-like domain-containing protein</fullName>
    </recommendedName>
</protein>
<evidence type="ECO:0000313" key="3">
    <source>
        <dbReference type="Proteomes" id="UP000659344"/>
    </source>
</evidence>
<dbReference type="Proteomes" id="UP000659344">
    <property type="component" value="Unassembled WGS sequence"/>
</dbReference>
<dbReference type="InterPro" id="IPR034660">
    <property type="entry name" value="DinB/YfiT-like"/>
</dbReference>
<reference evidence="3" key="1">
    <citation type="journal article" date="2019" name="Int. J. Syst. Evol. Microbiol.">
        <title>The Global Catalogue of Microorganisms (GCM) 10K type strain sequencing project: providing services to taxonomists for standard genome sequencing and annotation.</title>
        <authorList>
            <consortium name="The Broad Institute Genomics Platform"/>
            <consortium name="The Broad Institute Genome Sequencing Center for Infectious Disease"/>
            <person name="Wu L."/>
            <person name="Ma J."/>
        </authorList>
    </citation>
    <scope>NUCLEOTIDE SEQUENCE [LARGE SCALE GENOMIC DNA]</scope>
    <source>
        <strain evidence="3">CGMCC 1.12769</strain>
    </source>
</reference>
<comment type="caution">
    <text evidence="2">The sequence shown here is derived from an EMBL/GenBank/DDBJ whole genome shotgun (WGS) entry which is preliminary data.</text>
</comment>
<gene>
    <name evidence="2" type="ORF">GCM10008013_20890</name>
</gene>
<dbReference type="SUPFAM" id="SSF109854">
    <property type="entry name" value="DinB/YfiT-like putative metalloenzymes"/>
    <property type="match status" value="1"/>
</dbReference>
<sequence>MEEKAQLLQQFHNWVNFVHMLEDRETALWNTPIAEEKWAVRDVVSHIMHWDMYFLNEAIVKIAHNQPVTSKHLDYDEFNEQACELGRKISLTKLAEQTIEVRKQIIEHITSMTEEQYDGIYMDEDGNNFGIVAFLQDFIEHDQHHMKQIMNLLKQLT</sequence>
<name>A0ABQ1YF82_9BACL</name>
<keyword evidence="3" id="KW-1185">Reference proteome</keyword>
<feature type="domain" description="DinB-like" evidence="1">
    <location>
        <begin position="13"/>
        <end position="149"/>
    </location>
</feature>